<comment type="caution">
    <text evidence="11">The sequence shown here is derived from an EMBL/GenBank/DDBJ whole genome shotgun (WGS) entry which is preliminary data.</text>
</comment>
<keyword evidence="4 9" id="KW-0547">Nucleotide-binding</keyword>
<sequence length="364" mass="39113">MSELTRDAVEAAIGGWTEPHLRMDLMSAEAVKDVRIDGDQVAVDLQLGFPVDRYRPTLQRELEQHIRAATGARAVAVSVDWQVVARQVQATLKPLENVRNIIAVASAKGGVGKSTSAANLALALAGEGARVGLLDADIYGPSQPRMMGVAGRKPDSPDGKTITPLENYGVQVMSIGFLIEEETPMVWRGPMVTQALTQLLNETRWEQLDYLIIDLPPGTGDIQLTLSQRVPVAGAVVVTTPQDIATLDARKGIKMFEKVKVPVLGVLENMSLHICSNCGHEEHVFGAGGGQRLADQEGVELLGSLPLDIHIREQVDAGRPTVVAEPEGRVAELYRDAALRTAAMLSRQASAGASRFPKIVVDDT</sequence>
<dbReference type="FunFam" id="3.40.50.300:FF:000418">
    <property type="entry name" value="Iron-sulfur cluster carrier protein"/>
    <property type="match status" value="1"/>
</dbReference>
<dbReference type="GO" id="GO:0005524">
    <property type="term" value="F:ATP binding"/>
    <property type="evidence" value="ECO:0007669"/>
    <property type="project" value="UniProtKB-UniRule"/>
</dbReference>
<accession>A0A2U2MW46</accession>
<dbReference type="RefSeq" id="WP_109680278.1">
    <property type="nucleotide sequence ID" value="NZ_CP086615.1"/>
</dbReference>
<name>A0A2U2MW46_9GAMM</name>
<evidence type="ECO:0000259" key="10">
    <source>
        <dbReference type="Pfam" id="PF01883"/>
    </source>
</evidence>
<evidence type="ECO:0000256" key="2">
    <source>
        <dbReference type="ARBA" id="ARBA00008205"/>
    </source>
</evidence>
<dbReference type="SUPFAM" id="SSF52540">
    <property type="entry name" value="P-loop containing nucleoside triphosphate hydrolases"/>
    <property type="match status" value="1"/>
</dbReference>
<dbReference type="InterPro" id="IPR002744">
    <property type="entry name" value="MIP18-like"/>
</dbReference>
<evidence type="ECO:0000256" key="1">
    <source>
        <dbReference type="ARBA" id="ARBA00007352"/>
    </source>
</evidence>
<evidence type="ECO:0000256" key="3">
    <source>
        <dbReference type="ARBA" id="ARBA00022723"/>
    </source>
</evidence>
<dbReference type="SUPFAM" id="SSF117916">
    <property type="entry name" value="Fe-S cluster assembly (FSCA) domain-like"/>
    <property type="match status" value="1"/>
</dbReference>
<dbReference type="PANTHER" id="PTHR42961:SF2">
    <property type="entry name" value="IRON-SULFUR PROTEIN NUBPL"/>
    <property type="match status" value="1"/>
</dbReference>
<comment type="function">
    <text evidence="9">Binds and transfers iron-sulfur (Fe-S) clusters to target apoproteins. Can hydrolyze ATP.</text>
</comment>
<dbReference type="InterPro" id="IPR000808">
    <property type="entry name" value="Mrp-like_CS"/>
</dbReference>
<dbReference type="Gene3D" id="3.40.50.300">
    <property type="entry name" value="P-loop containing nucleotide triphosphate hydrolases"/>
    <property type="match status" value="1"/>
</dbReference>
<dbReference type="GO" id="GO:0046872">
    <property type="term" value="F:metal ion binding"/>
    <property type="evidence" value="ECO:0007669"/>
    <property type="project" value="UniProtKB-KW"/>
</dbReference>
<dbReference type="OrthoDB" id="9809679at2"/>
<dbReference type="GO" id="GO:0051539">
    <property type="term" value="F:4 iron, 4 sulfur cluster binding"/>
    <property type="evidence" value="ECO:0007669"/>
    <property type="project" value="TreeGrafter"/>
</dbReference>
<dbReference type="Proteomes" id="UP000245474">
    <property type="component" value="Unassembled WGS sequence"/>
</dbReference>
<protein>
    <recommendedName>
        <fullName evidence="9">Iron-sulfur cluster carrier protein</fullName>
    </recommendedName>
</protein>
<gene>
    <name evidence="11" type="ORF">DEM34_18340</name>
</gene>
<dbReference type="PROSITE" id="PS01215">
    <property type="entry name" value="MRP"/>
    <property type="match status" value="1"/>
</dbReference>
<dbReference type="PANTHER" id="PTHR42961">
    <property type="entry name" value="IRON-SULFUR PROTEIN NUBPL"/>
    <property type="match status" value="1"/>
</dbReference>
<dbReference type="GO" id="GO:0016887">
    <property type="term" value="F:ATP hydrolysis activity"/>
    <property type="evidence" value="ECO:0007669"/>
    <property type="project" value="UniProtKB-UniRule"/>
</dbReference>
<comment type="similarity">
    <text evidence="8 9">Belongs to the Mrp/NBP35 ATP-binding proteins family.</text>
</comment>
<evidence type="ECO:0000256" key="7">
    <source>
        <dbReference type="ARBA" id="ARBA00023014"/>
    </source>
</evidence>
<evidence type="ECO:0000313" key="12">
    <source>
        <dbReference type="Proteomes" id="UP000245474"/>
    </source>
</evidence>
<dbReference type="InterPro" id="IPR033756">
    <property type="entry name" value="YlxH/NBP35"/>
</dbReference>
<dbReference type="HAMAP" id="MF_02040">
    <property type="entry name" value="Mrp_NBP35"/>
    <property type="match status" value="1"/>
</dbReference>
<dbReference type="GO" id="GO:0005829">
    <property type="term" value="C:cytosol"/>
    <property type="evidence" value="ECO:0007669"/>
    <property type="project" value="TreeGrafter"/>
</dbReference>
<keyword evidence="3 9" id="KW-0479">Metal-binding</keyword>
<evidence type="ECO:0000256" key="9">
    <source>
        <dbReference type="HAMAP-Rule" id="MF_02040"/>
    </source>
</evidence>
<keyword evidence="12" id="KW-1185">Reference proteome</keyword>
<organism evidence="11 12">
    <name type="scientific">Sediminicurvatus halobius</name>
    <dbReference type="NCBI Taxonomy" id="2182432"/>
    <lineage>
        <taxon>Bacteria</taxon>
        <taxon>Pseudomonadati</taxon>
        <taxon>Pseudomonadota</taxon>
        <taxon>Gammaproteobacteria</taxon>
        <taxon>Chromatiales</taxon>
        <taxon>Ectothiorhodospiraceae</taxon>
        <taxon>Sediminicurvatus</taxon>
    </lineage>
</organism>
<proteinExistence type="inferred from homology"/>
<keyword evidence="7 9" id="KW-0411">Iron-sulfur</keyword>
<feature type="binding site" evidence="9">
    <location>
        <begin position="107"/>
        <end position="114"/>
    </location>
    <ligand>
        <name>ATP</name>
        <dbReference type="ChEBI" id="CHEBI:30616"/>
    </ligand>
</feature>
<dbReference type="CDD" id="cd02037">
    <property type="entry name" value="Mrp_NBP35"/>
    <property type="match status" value="1"/>
</dbReference>
<dbReference type="InterPro" id="IPR027417">
    <property type="entry name" value="P-loop_NTPase"/>
</dbReference>
<keyword evidence="6 9" id="KW-0408">Iron</keyword>
<evidence type="ECO:0000256" key="5">
    <source>
        <dbReference type="ARBA" id="ARBA00022840"/>
    </source>
</evidence>
<keyword evidence="5 9" id="KW-0067">ATP-binding</keyword>
<dbReference type="GO" id="GO:0140663">
    <property type="term" value="F:ATP-dependent FeS chaperone activity"/>
    <property type="evidence" value="ECO:0007669"/>
    <property type="project" value="InterPro"/>
</dbReference>
<comment type="similarity">
    <text evidence="2">In the C-terminal section; belongs to the Mrp/NBP35 ATP-binding proteins family.</text>
</comment>
<comment type="subunit">
    <text evidence="9">Homodimer.</text>
</comment>
<dbReference type="InterPro" id="IPR019591">
    <property type="entry name" value="Mrp/NBP35_ATP-bd"/>
</dbReference>
<dbReference type="InterPro" id="IPR044304">
    <property type="entry name" value="NUBPL-like"/>
</dbReference>
<dbReference type="Pfam" id="PF01883">
    <property type="entry name" value="FeS_assembly_P"/>
    <property type="match status" value="1"/>
</dbReference>
<evidence type="ECO:0000256" key="6">
    <source>
        <dbReference type="ARBA" id="ARBA00023004"/>
    </source>
</evidence>
<dbReference type="InterPro" id="IPR034904">
    <property type="entry name" value="FSCA_dom_sf"/>
</dbReference>
<dbReference type="EMBL" id="QFFI01000051">
    <property type="protein sequence ID" value="PWG61079.1"/>
    <property type="molecule type" value="Genomic_DNA"/>
</dbReference>
<evidence type="ECO:0000256" key="4">
    <source>
        <dbReference type="ARBA" id="ARBA00022741"/>
    </source>
</evidence>
<dbReference type="AlphaFoldDB" id="A0A2U2MW46"/>
<keyword evidence="9" id="KW-0378">Hydrolase</keyword>
<dbReference type="NCBIfam" id="NF008669">
    <property type="entry name" value="PRK11670.1"/>
    <property type="match status" value="1"/>
</dbReference>
<comment type="similarity">
    <text evidence="1">In the N-terminal section; belongs to the MIP18 family.</text>
</comment>
<reference evidence="11 12" key="1">
    <citation type="submission" date="2018-05" db="EMBL/GenBank/DDBJ databases">
        <title>Spiribacter halobius sp. nov., a moderately halophilic bacterium isolated from marine solar saltern.</title>
        <authorList>
            <person name="Zheng W.-S."/>
            <person name="Lu D.-C."/>
            <person name="Du Z.-J."/>
        </authorList>
    </citation>
    <scope>NUCLEOTIDE SEQUENCE [LARGE SCALE GENOMIC DNA]</scope>
    <source>
        <strain evidence="11 12">E85</strain>
    </source>
</reference>
<evidence type="ECO:0000313" key="11">
    <source>
        <dbReference type="EMBL" id="PWG61079.1"/>
    </source>
</evidence>
<evidence type="ECO:0000256" key="8">
    <source>
        <dbReference type="ARBA" id="ARBA00024036"/>
    </source>
</evidence>
<feature type="domain" description="MIP18 family-like" evidence="10">
    <location>
        <begin position="6"/>
        <end position="79"/>
    </location>
</feature>
<dbReference type="GO" id="GO:0016226">
    <property type="term" value="P:iron-sulfur cluster assembly"/>
    <property type="evidence" value="ECO:0007669"/>
    <property type="project" value="InterPro"/>
</dbReference>
<dbReference type="Pfam" id="PF10609">
    <property type="entry name" value="ParA"/>
    <property type="match status" value="1"/>
</dbReference>
<dbReference type="Gene3D" id="3.30.300.130">
    <property type="entry name" value="Fe-S cluster assembly (FSCA)"/>
    <property type="match status" value="1"/>
</dbReference>